<comment type="caution">
    <text evidence="1">The sequence shown here is derived from an EMBL/GenBank/DDBJ whole genome shotgun (WGS) entry which is preliminary data.</text>
</comment>
<dbReference type="OrthoDB" id="10601254at2759"/>
<accession>A0A835GUN2</accession>
<organism evidence="1 2">
    <name type="scientific">Coptis chinensis</name>
    <dbReference type="NCBI Taxonomy" id="261450"/>
    <lineage>
        <taxon>Eukaryota</taxon>
        <taxon>Viridiplantae</taxon>
        <taxon>Streptophyta</taxon>
        <taxon>Embryophyta</taxon>
        <taxon>Tracheophyta</taxon>
        <taxon>Spermatophyta</taxon>
        <taxon>Magnoliopsida</taxon>
        <taxon>Ranunculales</taxon>
        <taxon>Ranunculaceae</taxon>
        <taxon>Coptidoideae</taxon>
        <taxon>Coptis</taxon>
    </lineage>
</organism>
<evidence type="ECO:0000313" key="1">
    <source>
        <dbReference type="EMBL" id="KAF9587344.1"/>
    </source>
</evidence>
<keyword evidence="2" id="KW-1185">Reference proteome</keyword>
<protein>
    <submittedName>
        <fullName evidence="1">Uncharacterized protein</fullName>
    </submittedName>
</protein>
<sequence length="181" mass="20164">MPWRKAPLFISYLPKPYIYNSIPDLLRSLIFNGSIIGPLKAGATEQESILALRDQVFRIWGLLQSSEDFDPSMLQPIIQGTGAQVTENILCEEGFDAFYKLEVVVAIDINVPKQIVQRKQRLPATEGILISGDEMVRAINRHSVTHLPTLPPLLMALISRKDDYAESFEHGIATQNGGSFA</sequence>
<evidence type="ECO:0000313" key="2">
    <source>
        <dbReference type="Proteomes" id="UP000631114"/>
    </source>
</evidence>
<dbReference type="Proteomes" id="UP000631114">
    <property type="component" value="Unassembled WGS sequence"/>
</dbReference>
<dbReference type="AlphaFoldDB" id="A0A835GUN2"/>
<proteinExistence type="predicted"/>
<name>A0A835GUN2_9MAGN</name>
<gene>
    <name evidence="1" type="ORF">IFM89_001334</name>
</gene>
<dbReference type="EMBL" id="JADFTS010000009">
    <property type="protein sequence ID" value="KAF9587344.1"/>
    <property type="molecule type" value="Genomic_DNA"/>
</dbReference>
<reference evidence="1 2" key="1">
    <citation type="submission" date="2020-10" db="EMBL/GenBank/DDBJ databases">
        <title>The Coptis chinensis genome and diversification of protoberbering-type alkaloids.</title>
        <authorList>
            <person name="Wang B."/>
            <person name="Shu S."/>
            <person name="Song C."/>
            <person name="Liu Y."/>
        </authorList>
    </citation>
    <scope>NUCLEOTIDE SEQUENCE [LARGE SCALE GENOMIC DNA]</scope>
    <source>
        <strain evidence="1">HL-2020</strain>
        <tissue evidence="1">Leaf</tissue>
    </source>
</reference>